<evidence type="ECO:0000313" key="2">
    <source>
        <dbReference type="Proteomes" id="UP000478052"/>
    </source>
</evidence>
<accession>A0A6G0VT23</accession>
<dbReference type="Proteomes" id="UP000478052">
    <property type="component" value="Unassembled WGS sequence"/>
</dbReference>
<protein>
    <submittedName>
        <fullName evidence="1">DUF4806 domain-containing protein</fullName>
    </submittedName>
</protein>
<sequence length="91" mass="10350">MHMIGSKTRIRNLDEKMDLLIEKTSRSSENTNINDDDIIDYTNLNCLFPIEDISTLNDIEEQLVSDKKYHKSFTNKLIGLGGKTSNAAFVL</sequence>
<reference evidence="1 2" key="1">
    <citation type="submission" date="2019-08" db="EMBL/GenBank/DDBJ databases">
        <title>Whole genome of Aphis craccivora.</title>
        <authorList>
            <person name="Voronova N.V."/>
            <person name="Shulinski R.S."/>
            <person name="Bandarenka Y.V."/>
            <person name="Zhorov D.G."/>
            <person name="Warner D."/>
        </authorList>
    </citation>
    <scope>NUCLEOTIDE SEQUENCE [LARGE SCALE GENOMIC DNA]</scope>
    <source>
        <strain evidence="1">180601</strain>
        <tissue evidence="1">Whole Body</tissue>
    </source>
</reference>
<organism evidence="1 2">
    <name type="scientific">Aphis craccivora</name>
    <name type="common">Cowpea aphid</name>
    <dbReference type="NCBI Taxonomy" id="307492"/>
    <lineage>
        <taxon>Eukaryota</taxon>
        <taxon>Metazoa</taxon>
        <taxon>Ecdysozoa</taxon>
        <taxon>Arthropoda</taxon>
        <taxon>Hexapoda</taxon>
        <taxon>Insecta</taxon>
        <taxon>Pterygota</taxon>
        <taxon>Neoptera</taxon>
        <taxon>Paraneoptera</taxon>
        <taxon>Hemiptera</taxon>
        <taxon>Sternorrhyncha</taxon>
        <taxon>Aphidomorpha</taxon>
        <taxon>Aphidoidea</taxon>
        <taxon>Aphididae</taxon>
        <taxon>Aphidini</taxon>
        <taxon>Aphis</taxon>
        <taxon>Aphis</taxon>
    </lineage>
</organism>
<evidence type="ECO:0000313" key="1">
    <source>
        <dbReference type="EMBL" id="KAF0708635.1"/>
    </source>
</evidence>
<dbReference type="EMBL" id="VUJU01012125">
    <property type="protein sequence ID" value="KAF0708635.1"/>
    <property type="molecule type" value="Genomic_DNA"/>
</dbReference>
<proteinExistence type="predicted"/>
<dbReference type="AlphaFoldDB" id="A0A6G0VT23"/>
<gene>
    <name evidence="1" type="ORF">FWK35_00033995</name>
</gene>
<name>A0A6G0VT23_APHCR</name>
<comment type="caution">
    <text evidence="1">The sequence shown here is derived from an EMBL/GenBank/DDBJ whole genome shotgun (WGS) entry which is preliminary data.</text>
</comment>
<keyword evidence="2" id="KW-1185">Reference proteome</keyword>